<dbReference type="Pfam" id="PF02042">
    <property type="entry name" value="RWP-RK"/>
    <property type="match status" value="1"/>
</dbReference>
<feature type="domain" description="RWP-RK" evidence="8">
    <location>
        <begin position="2"/>
        <end position="86"/>
    </location>
</feature>
<organism evidence="9 10">
    <name type="scientific">Chlorella ohadii</name>
    <dbReference type="NCBI Taxonomy" id="2649997"/>
    <lineage>
        <taxon>Eukaryota</taxon>
        <taxon>Viridiplantae</taxon>
        <taxon>Chlorophyta</taxon>
        <taxon>core chlorophytes</taxon>
        <taxon>Trebouxiophyceae</taxon>
        <taxon>Chlorellales</taxon>
        <taxon>Chlorellaceae</taxon>
        <taxon>Chlorella clade</taxon>
        <taxon>Chlorella</taxon>
    </lineage>
</organism>
<comment type="function">
    <text evidence="1">Putative transcription factor.</text>
</comment>
<proteinExistence type="predicted"/>
<reference evidence="9" key="1">
    <citation type="submission" date="2020-11" db="EMBL/GenBank/DDBJ databases">
        <title>Chlorella ohadii genome sequencing and assembly.</title>
        <authorList>
            <person name="Murik O."/>
            <person name="Treves H."/>
            <person name="Kedem I."/>
            <person name="Shotland Y."/>
            <person name="Kaplan A."/>
        </authorList>
    </citation>
    <scope>NUCLEOTIDE SEQUENCE</scope>
    <source>
        <strain evidence="9">1</strain>
    </source>
</reference>
<keyword evidence="6" id="KW-0539">Nucleus</keyword>
<dbReference type="InterPro" id="IPR003035">
    <property type="entry name" value="RWP-RK_dom"/>
</dbReference>
<feature type="region of interest" description="Disordered" evidence="7">
    <location>
        <begin position="272"/>
        <end position="293"/>
    </location>
</feature>
<dbReference type="AlphaFoldDB" id="A0AAD5DH81"/>
<evidence type="ECO:0000313" key="9">
    <source>
        <dbReference type="EMBL" id="KAI7837985.1"/>
    </source>
</evidence>
<evidence type="ECO:0000313" key="10">
    <source>
        <dbReference type="Proteomes" id="UP001205105"/>
    </source>
</evidence>
<feature type="region of interest" description="Disordered" evidence="7">
    <location>
        <begin position="66"/>
        <end position="115"/>
    </location>
</feature>
<evidence type="ECO:0000256" key="2">
    <source>
        <dbReference type="ARBA" id="ARBA00023015"/>
    </source>
</evidence>
<feature type="compositionally biased region" description="Low complexity" evidence="7">
    <location>
        <begin position="102"/>
        <end position="111"/>
    </location>
</feature>
<dbReference type="PANTHER" id="PTHR46373:SF2">
    <property type="entry name" value="RWP-RK DOMAIN-CONTAINING PROTEIN"/>
    <property type="match status" value="1"/>
</dbReference>
<evidence type="ECO:0000259" key="8">
    <source>
        <dbReference type="PROSITE" id="PS51519"/>
    </source>
</evidence>
<keyword evidence="2" id="KW-0805">Transcription regulation</keyword>
<dbReference type="EMBL" id="JADXDR010000138">
    <property type="protein sequence ID" value="KAI7837985.1"/>
    <property type="molecule type" value="Genomic_DNA"/>
</dbReference>
<evidence type="ECO:0000256" key="5">
    <source>
        <dbReference type="ARBA" id="ARBA00023163"/>
    </source>
</evidence>
<dbReference type="PANTHER" id="PTHR46373">
    <property type="entry name" value="PROTEIN RKD4"/>
    <property type="match status" value="1"/>
</dbReference>
<dbReference type="GO" id="GO:0003677">
    <property type="term" value="F:DNA binding"/>
    <property type="evidence" value="ECO:0007669"/>
    <property type="project" value="UniProtKB-KW"/>
</dbReference>
<evidence type="ECO:0000256" key="7">
    <source>
        <dbReference type="SAM" id="MobiDB-lite"/>
    </source>
</evidence>
<keyword evidence="10" id="KW-1185">Reference proteome</keyword>
<dbReference type="Proteomes" id="UP001205105">
    <property type="component" value="Unassembled WGS sequence"/>
</dbReference>
<feature type="compositionally biased region" description="Polar residues" evidence="7">
    <location>
        <begin position="91"/>
        <end position="101"/>
    </location>
</feature>
<evidence type="ECO:0000256" key="4">
    <source>
        <dbReference type="ARBA" id="ARBA00023125"/>
    </source>
</evidence>
<gene>
    <name evidence="9" type="ORF">COHA_008167</name>
</gene>
<dbReference type="InterPro" id="IPR044607">
    <property type="entry name" value="RKD-like"/>
</dbReference>
<evidence type="ECO:0000256" key="1">
    <source>
        <dbReference type="ARBA" id="ARBA00004049"/>
    </source>
</evidence>
<protein>
    <recommendedName>
        <fullName evidence="8">RWP-RK domain-containing protein</fullName>
    </recommendedName>
</protein>
<sequence length="386" mass="40326">MQSQRSMKRTKAGVLVRDITLADIEACFTLPTEKACVKLGVGLTILKRLCRKHGIQRWPYRSLLKAGKAQRHAPAASPRGVGHPKPRGTPSPATRTKPFQQTSTASSHTSHGCQLSGDDFGSVDLAAAAAGAADPQQWAPFAAAPMPVAAVAAQPPSPPPLPILPMAADEAVPGGCPAAFLAAMQPVAAPSPRKRKQPAGGFEEVQPQPEGPAGLAKPDSQMNLLLCAIDACERSTPAATAPPDTPLELREPFFSPVSPLACLPPASVFERRPFSHSQRSGSRPPAPPAPVPLHTLALPATAQQQPAATSSLQQLKSLLALKMALLPPRPALPKTADQDLAAFQLRARSSSGPIPISALPPTDLLEGMSAQDSLALHSARSLLAQY</sequence>
<name>A0AAD5DH81_9CHLO</name>
<dbReference type="PROSITE" id="PS51519">
    <property type="entry name" value="RWP_RK"/>
    <property type="match status" value="1"/>
</dbReference>
<evidence type="ECO:0000256" key="3">
    <source>
        <dbReference type="ARBA" id="ARBA00023054"/>
    </source>
</evidence>
<keyword evidence="3" id="KW-0175">Coiled coil</keyword>
<evidence type="ECO:0000256" key="6">
    <source>
        <dbReference type="ARBA" id="ARBA00023242"/>
    </source>
</evidence>
<accession>A0AAD5DH81</accession>
<keyword evidence="5" id="KW-0804">Transcription</keyword>
<dbReference type="GO" id="GO:0003700">
    <property type="term" value="F:DNA-binding transcription factor activity"/>
    <property type="evidence" value="ECO:0007669"/>
    <property type="project" value="InterPro"/>
</dbReference>
<feature type="region of interest" description="Disordered" evidence="7">
    <location>
        <begin position="189"/>
        <end position="218"/>
    </location>
</feature>
<keyword evidence="4" id="KW-0238">DNA-binding</keyword>
<comment type="caution">
    <text evidence="9">The sequence shown here is derived from an EMBL/GenBank/DDBJ whole genome shotgun (WGS) entry which is preliminary data.</text>
</comment>